<dbReference type="SUPFAM" id="SSF52091">
    <property type="entry name" value="SpoIIaa-like"/>
    <property type="match status" value="1"/>
</dbReference>
<dbReference type="PANTHER" id="PTHR33495:SF2">
    <property type="entry name" value="ANTI-SIGMA FACTOR ANTAGONIST TM_1081-RELATED"/>
    <property type="match status" value="1"/>
</dbReference>
<dbReference type="STRING" id="121821.GCA_001870675_00537"/>
<sequence>MQVTQCQMGDALVITVLESRLDAAVAIVFKDIMREVHVEDGMRVILNLKQVQFLDSSGLGAIVGVMKLLGPTRPMEIAALTPAVRKLFRLTRMDTVFRIHDHAPVMADAGTPQISAAG</sequence>
<dbReference type="InterPro" id="IPR002645">
    <property type="entry name" value="STAS_dom"/>
</dbReference>
<dbReference type="RefSeq" id="WP_071469390.1">
    <property type="nucleotide sequence ID" value="NZ_MEHT01000012.1"/>
</dbReference>
<dbReference type="PROSITE" id="PS50801">
    <property type="entry name" value="STAS"/>
    <property type="match status" value="1"/>
</dbReference>
<keyword evidence="3" id="KW-1185">Reference proteome</keyword>
<gene>
    <name evidence="2" type="ORF">LY56_02132</name>
</gene>
<dbReference type="Proteomes" id="UP000249364">
    <property type="component" value="Unassembled WGS sequence"/>
</dbReference>
<reference evidence="2 3" key="1">
    <citation type="submission" date="2018-06" db="EMBL/GenBank/DDBJ databases">
        <title>Genomic Encyclopedia of Archaeal and Bacterial Type Strains, Phase II (KMG-II): from individual species to whole genera.</title>
        <authorList>
            <person name="Goeker M."/>
        </authorList>
    </citation>
    <scope>NUCLEOTIDE SEQUENCE [LARGE SCALE GENOMIC DNA]</scope>
    <source>
        <strain evidence="2 3">DSM 13087</strain>
    </source>
</reference>
<evidence type="ECO:0000313" key="2">
    <source>
        <dbReference type="EMBL" id="PZX42143.1"/>
    </source>
</evidence>
<dbReference type="InterPro" id="IPR036513">
    <property type="entry name" value="STAS_dom_sf"/>
</dbReference>
<dbReference type="GO" id="GO:0043856">
    <property type="term" value="F:anti-sigma factor antagonist activity"/>
    <property type="evidence" value="ECO:0007669"/>
    <property type="project" value="TreeGrafter"/>
</dbReference>
<dbReference type="AlphaFoldDB" id="A0A2W7Q2F7"/>
<dbReference type="Pfam" id="PF01740">
    <property type="entry name" value="STAS"/>
    <property type="match status" value="1"/>
</dbReference>
<comment type="caution">
    <text evidence="2">The sequence shown here is derived from an EMBL/GenBank/DDBJ whole genome shotgun (WGS) entry which is preliminary data.</text>
</comment>
<evidence type="ECO:0000313" key="3">
    <source>
        <dbReference type="Proteomes" id="UP000249364"/>
    </source>
</evidence>
<name>A0A2W7Q2F7_9RHOB</name>
<dbReference type="OrthoDB" id="9796076at2"/>
<protein>
    <submittedName>
        <fullName evidence="2">Anti-sigma B factor antagonist</fullName>
    </submittedName>
</protein>
<dbReference type="Gene3D" id="3.30.750.24">
    <property type="entry name" value="STAS domain"/>
    <property type="match status" value="1"/>
</dbReference>
<evidence type="ECO:0000259" key="1">
    <source>
        <dbReference type="PROSITE" id="PS50801"/>
    </source>
</evidence>
<dbReference type="PANTHER" id="PTHR33495">
    <property type="entry name" value="ANTI-SIGMA FACTOR ANTAGONIST TM_1081-RELATED-RELATED"/>
    <property type="match status" value="1"/>
</dbReference>
<organism evidence="2 3">
    <name type="scientific">Roseinatronobacter thiooxidans</name>
    <dbReference type="NCBI Taxonomy" id="121821"/>
    <lineage>
        <taxon>Bacteria</taxon>
        <taxon>Pseudomonadati</taxon>
        <taxon>Pseudomonadota</taxon>
        <taxon>Alphaproteobacteria</taxon>
        <taxon>Rhodobacterales</taxon>
        <taxon>Paracoccaceae</taxon>
        <taxon>Roseinatronobacter</taxon>
    </lineage>
</organism>
<dbReference type="EMBL" id="QKZQ01000009">
    <property type="protein sequence ID" value="PZX42143.1"/>
    <property type="molecule type" value="Genomic_DNA"/>
</dbReference>
<proteinExistence type="predicted"/>
<accession>A0A2W7Q2F7</accession>
<feature type="domain" description="STAS" evidence="1">
    <location>
        <begin position="10"/>
        <end position="93"/>
    </location>
</feature>
<dbReference type="CDD" id="cd07043">
    <property type="entry name" value="STAS_anti-anti-sigma_factors"/>
    <property type="match status" value="1"/>
</dbReference>